<dbReference type="EMBL" id="VRYY01000291">
    <property type="protein sequence ID" value="MBG3877432.1"/>
    <property type="molecule type" value="Genomic_DNA"/>
</dbReference>
<comment type="caution">
    <text evidence="3">The sequence shown here is derived from an EMBL/GenBank/DDBJ whole genome shotgun (WGS) entry which is preliminary data.</text>
</comment>
<dbReference type="SUPFAM" id="SSF52266">
    <property type="entry name" value="SGNH hydrolase"/>
    <property type="match status" value="1"/>
</dbReference>
<organism evidence="3 4">
    <name type="scientific">Nitratidesulfovibrio oxamicus</name>
    <dbReference type="NCBI Taxonomy" id="32016"/>
    <lineage>
        <taxon>Bacteria</taxon>
        <taxon>Pseudomonadati</taxon>
        <taxon>Thermodesulfobacteriota</taxon>
        <taxon>Desulfovibrionia</taxon>
        <taxon>Desulfovibrionales</taxon>
        <taxon>Desulfovibrionaceae</taxon>
        <taxon>Nitratidesulfovibrio</taxon>
    </lineage>
</organism>
<proteinExistence type="predicted"/>
<feature type="signal peptide" evidence="1">
    <location>
        <begin position="1"/>
        <end position="20"/>
    </location>
</feature>
<dbReference type="PANTHER" id="PTHR30383">
    <property type="entry name" value="THIOESTERASE 1/PROTEASE 1/LYSOPHOSPHOLIPASE L1"/>
    <property type="match status" value="1"/>
</dbReference>
<feature type="chain" id="PRO_5046935407" evidence="1">
    <location>
        <begin position="21"/>
        <end position="214"/>
    </location>
</feature>
<gene>
    <name evidence="3" type="ORF">FVW20_10470</name>
</gene>
<keyword evidence="4" id="KW-1185">Reference proteome</keyword>
<dbReference type="InterPro" id="IPR051532">
    <property type="entry name" value="Ester_Hydrolysis_Enzymes"/>
</dbReference>
<dbReference type="RefSeq" id="WP_196609462.1">
    <property type="nucleotide sequence ID" value="NZ_VRYY01000291.1"/>
</dbReference>
<dbReference type="InterPro" id="IPR013830">
    <property type="entry name" value="SGNH_hydro"/>
</dbReference>
<evidence type="ECO:0000259" key="2">
    <source>
        <dbReference type="Pfam" id="PF13472"/>
    </source>
</evidence>
<dbReference type="InterPro" id="IPR036514">
    <property type="entry name" value="SGNH_hydro_sf"/>
</dbReference>
<dbReference type="Proteomes" id="UP001194469">
    <property type="component" value="Unassembled WGS sequence"/>
</dbReference>
<keyword evidence="1" id="KW-0732">Signal</keyword>
<evidence type="ECO:0000313" key="4">
    <source>
        <dbReference type="Proteomes" id="UP001194469"/>
    </source>
</evidence>
<reference evidence="3 4" key="1">
    <citation type="submission" date="2019-08" db="EMBL/GenBank/DDBJ databases">
        <authorList>
            <person name="Luo N."/>
        </authorList>
    </citation>
    <scope>NUCLEOTIDE SEQUENCE [LARGE SCALE GENOMIC DNA]</scope>
    <source>
        <strain evidence="3 4">NCIMB 9442</strain>
    </source>
</reference>
<dbReference type="CDD" id="cd01822">
    <property type="entry name" value="Lysophospholipase_L1_like"/>
    <property type="match status" value="1"/>
</dbReference>
<feature type="domain" description="SGNH hydrolase-type esterase" evidence="2">
    <location>
        <begin position="33"/>
        <end position="193"/>
    </location>
</feature>
<evidence type="ECO:0000313" key="3">
    <source>
        <dbReference type="EMBL" id="MBG3877432.1"/>
    </source>
</evidence>
<dbReference type="PANTHER" id="PTHR30383:SF24">
    <property type="entry name" value="THIOESTERASE 1_PROTEASE 1_LYSOPHOSPHOLIPASE L1"/>
    <property type="match status" value="1"/>
</dbReference>
<sequence>MLSALAGLGLALLPPSAAFAASGDNTYIPHILVLGDSLVAGHGLGAGDAFPERLGAALHAKGRPVRITNAGVSGDTSAGGLARAEWSLADKPDLLILELGANDGLRGLPVEDLRRNLSAIIELCRANGVRVLLAGMRAPRNMGPDYTRRFDAVYPELAAQYGLTLYPFFLDGVALDRSLNLPDGMHPNPKGVQVIVERMLPVVERELDALKAGD</sequence>
<accession>A0ABS0J4S6</accession>
<evidence type="ECO:0000256" key="1">
    <source>
        <dbReference type="SAM" id="SignalP"/>
    </source>
</evidence>
<dbReference type="Pfam" id="PF13472">
    <property type="entry name" value="Lipase_GDSL_2"/>
    <property type="match status" value="1"/>
</dbReference>
<protein>
    <submittedName>
        <fullName evidence="3">Arylesterase</fullName>
    </submittedName>
</protein>
<dbReference type="Gene3D" id="3.40.50.1110">
    <property type="entry name" value="SGNH hydrolase"/>
    <property type="match status" value="1"/>
</dbReference>
<name>A0ABS0J4S6_9BACT</name>